<keyword evidence="1" id="KW-0732">Signal</keyword>
<evidence type="ECO:0000313" key="3">
    <source>
        <dbReference type="EMBL" id="CUI58834.1"/>
    </source>
</evidence>
<dbReference type="InterPro" id="IPR007332">
    <property type="entry name" value="DUF411"/>
</dbReference>
<reference evidence="2 5" key="2">
    <citation type="submission" date="2016-07" db="EMBL/GenBank/DDBJ databases">
        <title>Complete genome sequences of Bordetella pseudohinzii.</title>
        <authorList>
            <person name="Spilker T."/>
            <person name="Darrah R."/>
            <person name="LiPuma J.J."/>
        </authorList>
    </citation>
    <scope>NUCLEOTIDE SEQUENCE [LARGE SCALE GENOMIC DNA]</scope>
    <source>
        <strain evidence="2 5">HI4681</strain>
    </source>
</reference>
<dbReference type="Proteomes" id="UP000053096">
    <property type="component" value="Unassembled WGS sequence"/>
</dbReference>
<evidence type="ECO:0000313" key="4">
    <source>
        <dbReference type="Proteomes" id="UP000053096"/>
    </source>
</evidence>
<dbReference type="OrthoDB" id="14727at2"/>
<dbReference type="EMBL" id="CYTV01000003">
    <property type="protein sequence ID" value="CUI58834.1"/>
    <property type="molecule type" value="Genomic_DNA"/>
</dbReference>
<accession>A0A0M7DXT0</accession>
<dbReference type="KEGG" id="bpdz:BBN53_02000"/>
<organism evidence="3 4">
    <name type="scientific">Bordetella pseudohinzii</name>
    <dbReference type="NCBI Taxonomy" id="1331258"/>
    <lineage>
        <taxon>Bacteria</taxon>
        <taxon>Pseudomonadati</taxon>
        <taxon>Pseudomonadota</taxon>
        <taxon>Betaproteobacteria</taxon>
        <taxon>Burkholderiales</taxon>
        <taxon>Alcaligenaceae</taxon>
        <taxon>Bordetella</taxon>
    </lineage>
</organism>
<dbReference type="Proteomes" id="UP000092950">
    <property type="component" value="Chromosome"/>
</dbReference>
<evidence type="ECO:0000313" key="2">
    <source>
        <dbReference type="EMBL" id="ANY14768.1"/>
    </source>
</evidence>
<proteinExistence type="predicted"/>
<name>A0A0J6F3B8_9BORD</name>
<sequence length="157" mass="16489">MTSPSPARRRLAGAALLLPLLAPLAARAAQDPVIEVWKTPSCGCCGAWLDHLRASGLRVNARDVADTAPIRKRAGLAPQYASCHTGLVAGYAIEGHVPAEDIRRLLALRPRAVGLAVPGMPVGSPGMDDPVYGGRRDPYDVLLVLADGGASVWRAVR</sequence>
<evidence type="ECO:0000256" key="1">
    <source>
        <dbReference type="SAM" id="SignalP"/>
    </source>
</evidence>
<keyword evidence="5" id="KW-1185">Reference proteome</keyword>
<dbReference type="Pfam" id="PF04214">
    <property type="entry name" value="DUF411"/>
    <property type="match status" value="1"/>
</dbReference>
<reference evidence="3 4" key="1">
    <citation type="submission" date="2015-09" db="EMBL/GenBank/DDBJ databases">
        <authorList>
            <person name="Jackson K.R."/>
            <person name="Lunt B.L."/>
            <person name="Fisher J.N.B."/>
            <person name="Gardner A.V."/>
            <person name="Bailey M.E."/>
            <person name="Deus L.M."/>
            <person name="Earl A.S."/>
            <person name="Gibby P.D."/>
            <person name="Hartmann K.A."/>
            <person name="Liu J.E."/>
            <person name="Manci A.M."/>
            <person name="Nielsen D.A."/>
            <person name="Solomon M.B."/>
            <person name="Breakwell D.P."/>
            <person name="Burnett S.H."/>
            <person name="Grose J.H."/>
        </authorList>
    </citation>
    <scope>NUCLEOTIDE SEQUENCE [LARGE SCALE GENOMIC DNA]</scope>
    <source>
        <strain evidence="3 4">2789STDY5608636</strain>
    </source>
</reference>
<dbReference type="EMBL" id="CP016440">
    <property type="protein sequence ID" value="ANY14768.1"/>
    <property type="molecule type" value="Genomic_DNA"/>
</dbReference>
<dbReference type="AlphaFoldDB" id="A0A0J6F3B8"/>
<feature type="chain" id="PRO_5005270974" evidence="1">
    <location>
        <begin position="29"/>
        <end position="157"/>
    </location>
</feature>
<protein>
    <submittedName>
        <fullName evidence="2">Metal-binding protein</fullName>
    </submittedName>
    <submittedName>
        <fullName evidence="3">Protein of uncharacterized function, DUF</fullName>
    </submittedName>
</protein>
<gene>
    <name evidence="2" type="ORF">BBN53_02000</name>
    <name evidence="3" type="ORF">ERS370011_01248</name>
</gene>
<feature type="signal peptide" evidence="1">
    <location>
        <begin position="1"/>
        <end position="28"/>
    </location>
</feature>
<dbReference type="RefSeq" id="WP_043210074.1">
    <property type="nucleotide sequence ID" value="NZ_CAJGUP010000228.1"/>
</dbReference>
<accession>A0A0J6F3B8</accession>
<evidence type="ECO:0000313" key="5">
    <source>
        <dbReference type="Proteomes" id="UP000092950"/>
    </source>
</evidence>